<dbReference type="PROSITE" id="PS51257">
    <property type="entry name" value="PROKAR_LIPOPROTEIN"/>
    <property type="match status" value="1"/>
</dbReference>
<dbReference type="OrthoDB" id="9814548at2"/>
<evidence type="ECO:0000259" key="6">
    <source>
        <dbReference type="PROSITE" id="PS50059"/>
    </source>
</evidence>
<evidence type="ECO:0000256" key="4">
    <source>
        <dbReference type="RuleBase" id="RU003915"/>
    </source>
</evidence>
<organism evidence="7 8">
    <name type="scientific">Rikenella microfusus</name>
    <dbReference type="NCBI Taxonomy" id="28139"/>
    <lineage>
        <taxon>Bacteria</taxon>
        <taxon>Pseudomonadati</taxon>
        <taxon>Bacteroidota</taxon>
        <taxon>Bacteroidia</taxon>
        <taxon>Bacteroidales</taxon>
        <taxon>Rikenellaceae</taxon>
        <taxon>Rikenella</taxon>
    </lineage>
</organism>
<comment type="similarity">
    <text evidence="4">Belongs to the FKBP-type PPIase family.</text>
</comment>
<dbReference type="Gene3D" id="3.10.50.40">
    <property type="match status" value="1"/>
</dbReference>
<evidence type="ECO:0000256" key="5">
    <source>
        <dbReference type="SAM" id="SignalP"/>
    </source>
</evidence>
<feature type="signal peptide" evidence="5">
    <location>
        <begin position="1"/>
        <end position="19"/>
    </location>
</feature>
<keyword evidence="5" id="KW-0732">Signal</keyword>
<keyword evidence="8" id="KW-1185">Reference proteome</keyword>
<dbReference type="Pfam" id="PF00254">
    <property type="entry name" value="FKBP_C"/>
    <property type="match status" value="1"/>
</dbReference>
<dbReference type="Gene3D" id="1.10.287.460">
    <property type="entry name" value="Peptidyl-prolyl cis-trans isomerase, FKBP-type, N-terminal domain"/>
    <property type="match status" value="1"/>
</dbReference>
<keyword evidence="2 3" id="KW-0697">Rotamase</keyword>
<dbReference type="EMBL" id="UGVL01000001">
    <property type="protein sequence ID" value="SUE34770.1"/>
    <property type="molecule type" value="Genomic_DNA"/>
</dbReference>
<dbReference type="InterPro" id="IPR036944">
    <property type="entry name" value="PPIase_FKBP_N_sf"/>
</dbReference>
<dbReference type="InterPro" id="IPR000774">
    <property type="entry name" value="PPIase_FKBP_N"/>
</dbReference>
<evidence type="ECO:0000256" key="1">
    <source>
        <dbReference type="ARBA" id="ARBA00000971"/>
    </source>
</evidence>
<evidence type="ECO:0000256" key="2">
    <source>
        <dbReference type="ARBA" id="ARBA00023110"/>
    </source>
</evidence>
<dbReference type="GO" id="GO:0006457">
    <property type="term" value="P:protein folding"/>
    <property type="evidence" value="ECO:0007669"/>
    <property type="project" value="InterPro"/>
</dbReference>
<dbReference type="AlphaFoldDB" id="A0A379MV61"/>
<keyword evidence="3 4" id="KW-0413">Isomerase</keyword>
<dbReference type="Proteomes" id="UP000255233">
    <property type="component" value="Unassembled WGS sequence"/>
</dbReference>
<dbReference type="GO" id="GO:0003755">
    <property type="term" value="F:peptidyl-prolyl cis-trans isomerase activity"/>
    <property type="evidence" value="ECO:0007669"/>
    <property type="project" value="UniProtKB-UniRule"/>
</dbReference>
<accession>A0A379MV61</accession>
<name>A0A379MV61_9BACT</name>
<dbReference type="PROSITE" id="PS50059">
    <property type="entry name" value="FKBP_PPIASE"/>
    <property type="match status" value="1"/>
</dbReference>
<dbReference type="InterPro" id="IPR046357">
    <property type="entry name" value="PPIase_dom_sf"/>
</dbReference>
<dbReference type="SUPFAM" id="SSF54534">
    <property type="entry name" value="FKBP-like"/>
    <property type="match status" value="1"/>
</dbReference>
<evidence type="ECO:0000313" key="7">
    <source>
        <dbReference type="EMBL" id="SUE34770.1"/>
    </source>
</evidence>
<dbReference type="STRING" id="880526.GCA_000427365_01815"/>
<evidence type="ECO:0000256" key="3">
    <source>
        <dbReference type="PROSITE-ProRule" id="PRU00277"/>
    </source>
</evidence>
<gene>
    <name evidence="7" type="primary">mip</name>
    <name evidence="7" type="ORF">NCTC11190_02003</name>
</gene>
<feature type="domain" description="PPIase FKBP-type" evidence="6">
    <location>
        <begin position="133"/>
        <end position="217"/>
    </location>
</feature>
<reference evidence="7 8" key="1">
    <citation type="submission" date="2018-06" db="EMBL/GenBank/DDBJ databases">
        <authorList>
            <consortium name="Pathogen Informatics"/>
            <person name="Doyle S."/>
        </authorList>
    </citation>
    <scope>NUCLEOTIDE SEQUENCE [LARGE SCALE GENOMIC DNA]</scope>
    <source>
        <strain evidence="7 8">NCTC11190</strain>
    </source>
</reference>
<dbReference type="InterPro" id="IPR001179">
    <property type="entry name" value="PPIase_FKBP_dom"/>
</dbReference>
<comment type="catalytic activity">
    <reaction evidence="1 3 4">
        <text>[protein]-peptidylproline (omega=180) = [protein]-peptidylproline (omega=0)</text>
        <dbReference type="Rhea" id="RHEA:16237"/>
        <dbReference type="Rhea" id="RHEA-COMP:10747"/>
        <dbReference type="Rhea" id="RHEA-COMP:10748"/>
        <dbReference type="ChEBI" id="CHEBI:83833"/>
        <dbReference type="ChEBI" id="CHEBI:83834"/>
        <dbReference type="EC" id="5.2.1.8"/>
    </reaction>
</comment>
<dbReference type="EC" id="5.2.1.8" evidence="4"/>
<proteinExistence type="inferred from homology"/>
<feature type="chain" id="PRO_5016648103" description="Peptidyl-prolyl cis-trans isomerase" evidence="5">
    <location>
        <begin position="20"/>
        <end position="231"/>
    </location>
</feature>
<sequence>MKKLFILAALSAASLTAMTSCGQGSAKMTTDMDTLAYAIGTDLGSMAFSFDSTLNPDILAAAVKDVFNKEGKMSREEAGAFIQEYMTVGLARKNAKAGREFIAEAVKNGADTLASGLAYKIDDPGSDTKVALGDSIYVKYTLTLPGGKELEKTPEAVPMLLEPPYLIKAWTEGIPLVGEGGKITLYAPASLAYGESGTRGIGPNQALKFEIEVTKVVANHDPQYRKSESQK</sequence>
<dbReference type="RefSeq" id="WP_027291421.1">
    <property type="nucleotide sequence ID" value="NZ_CALVFX010000001.1"/>
</dbReference>
<protein>
    <recommendedName>
        <fullName evidence="4">Peptidyl-prolyl cis-trans isomerase</fullName>
        <ecNumber evidence="4">5.2.1.8</ecNumber>
    </recommendedName>
</protein>
<dbReference type="Pfam" id="PF01346">
    <property type="entry name" value="FKBP_N"/>
    <property type="match status" value="1"/>
</dbReference>
<evidence type="ECO:0000313" key="8">
    <source>
        <dbReference type="Proteomes" id="UP000255233"/>
    </source>
</evidence>